<proteinExistence type="predicted"/>
<evidence type="ECO:0000313" key="2">
    <source>
        <dbReference type="Proteomes" id="UP000789920"/>
    </source>
</evidence>
<feature type="non-terminal residue" evidence="1">
    <location>
        <position position="1"/>
    </location>
</feature>
<accession>A0ACA9QAP8</accession>
<keyword evidence="2" id="KW-1185">Reference proteome</keyword>
<feature type="non-terminal residue" evidence="1">
    <location>
        <position position="95"/>
    </location>
</feature>
<reference evidence="1" key="1">
    <citation type="submission" date="2021-06" db="EMBL/GenBank/DDBJ databases">
        <authorList>
            <person name="Kallberg Y."/>
            <person name="Tangrot J."/>
            <person name="Rosling A."/>
        </authorList>
    </citation>
    <scope>NUCLEOTIDE SEQUENCE</scope>
    <source>
        <strain evidence="1">MA461A</strain>
    </source>
</reference>
<evidence type="ECO:0000313" key="1">
    <source>
        <dbReference type="EMBL" id="CAG8744723.1"/>
    </source>
</evidence>
<sequence>KHLSVDLENIDTNQQKQSNSMDKIDIEELFSEEILLNTTNAKESKEINSPIPIEKDQDSSIDEVINDISNEALTIESLTTDPFIEIEEPKSQSTS</sequence>
<gene>
    <name evidence="1" type="ORF">RPERSI_LOCUS13532</name>
</gene>
<protein>
    <submittedName>
        <fullName evidence="1">2918_t:CDS:1</fullName>
    </submittedName>
</protein>
<dbReference type="Proteomes" id="UP000789920">
    <property type="component" value="Unassembled WGS sequence"/>
</dbReference>
<comment type="caution">
    <text evidence="1">The sequence shown here is derived from an EMBL/GenBank/DDBJ whole genome shotgun (WGS) entry which is preliminary data.</text>
</comment>
<organism evidence="1 2">
    <name type="scientific">Racocetra persica</name>
    <dbReference type="NCBI Taxonomy" id="160502"/>
    <lineage>
        <taxon>Eukaryota</taxon>
        <taxon>Fungi</taxon>
        <taxon>Fungi incertae sedis</taxon>
        <taxon>Mucoromycota</taxon>
        <taxon>Glomeromycotina</taxon>
        <taxon>Glomeromycetes</taxon>
        <taxon>Diversisporales</taxon>
        <taxon>Gigasporaceae</taxon>
        <taxon>Racocetra</taxon>
    </lineage>
</organism>
<name>A0ACA9QAP8_9GLOM</name>
<dbReference type="EMBL" id="CAJVQC010030130">
    <property type="protein sequence ID" value="CAG8744723.1"/>
    <property type="molecule type" value="Genomic_DNA"/>
</dbReference>